<evidence type="ECO:0000313" key="2">
    <source>
        <dbReference type="RefSeq" id="XP_055876386.1"/>
    </source>
</evidence>
<keyword evidence="1" id="KW-1185">Reference proteome</keyword>
<gene>
    <name evidence="2" type="primary">LOC106055803</name>
</gene>
<sequence length="181" mass="20947">MDRGRKSVVHKTKFGSRRQLSNSEVFENLRINYSEFHKDLSKFIEQLPGNYRAGVQAQLYNIKVLPTVLSPSDFNKDEVESVLKKLNYVLKVAEKVMDKIYSFMKRNDWFDDQKVKLQWWISLVKMSAKIVKQDTENNGLIRRNSSGIGGFTKGLQNTDKGTQMKQKEIILDGLLKVLDSK</sequence>
<organism evidence="1 2">
    <name type="scientific">Biomphalaria glabrata</name>
    <name type="common">Bloodfluke planorb</name>
    <name type="synonym">Freshwater snail</name>
    <dbReference type="NCBI Taxonomy" id="6526"/>
    <lineage>
        <taxon>Eukaryota</taxon>
        <taxon>Metazoa</taxon>
        <taxon>Spiralia</taxon>
        <taxon>Lophotrochozoa</taxon>
        <taxon>Mollusca</taxon>
        <taxon>Gastropoda</taxon>
        <taxon>Heterobranchia</taxon>
        <taxon>Euthyneura</taxon>
        <taxon>Panpulmonata</taxon>
        <taxon>Hygrophila</taxon>
        <taxon>Lymnaeoidea</taxon>
        <taxon>Planorbidae</taxon>
        <taxon>Biomphalaria</taxon>
    </lineage>
</organism>
<name>A0A9W2ZN57_BIOGL</name>
<accession>A0A9W2ZN57</accession>
<dbReference type="GeneID" id="106055803"/>
<proteinExistence type="predicted"/>
<evidence type="ECO:0000313" key="1">
    <source>
        <dbReference type="Proteomes" id="UP001165740"/>
    </source>
</evidence>
<protein>
    <submittedName>
        <fullName evidence="2">Uncharacterized protein LOC106055803</fullName>
    </submittedName>
</protein>
<dbReference type="RefSeq" id="XP_055876386.1">
    <property type="nucleotide sequence ID" value="XM_056020411.1"/>
</dbReference>
<dbReference type="Proteomes" id="UP001165740">
    <property type="component" value="Chromosome 1"/>
</dbReference>
<dbReference type="OrthoDB" id="6170777at2759"/>
<dbReference type="AlphaFoldDB" id="A0A9W2ZN57"/>
<reference evidence="2" key="1">
    <citation type="submission" date="2025-08" db="UniProtKB">
        <authorList>
            <consortium name="RefSeq"/>
        </authorList>
    </citation>
    <scope>IDENTIFICATION</scope>
</reference>